<dbReference type="EMBL" id="OU015567">
    <property type="protein sequence ID" value="CAG5109545.1"/>
    <property type="molecule type" value="Genomic_DNA"/>
</dbReference>
<proteinExistence type="predicted"/>
<name>A0ABN7SWN4_OIKDI</name>
<reference evidence="1 2" key="1">
    <citation type="submission" date="2021-04" db="EMBL/GenBank/DDBJ databases">
        <authorList>
            <person name="Bliznina A."/>
        </authorList>
    </citation>
    <scope>NUCLEOTIDE SEQUENCE [LARGE SCALE GENOMIC DNA]</scope>
</reference>
<sequence length="136" mass="15835">MKDFSQQVDLLKEDLFDDKPQNLPTDKSLNNADSFINQQEKDDYLFHIKKIPIESAIWMTRETINSRILDIFCCGGDLTYHTALIVWPFKYDYVSGSCQLTLLSKSANRPNFEKFEHELIKLDDLPTDNAEELNEV</sequence>
<evidence type="ECO:0000313" key="2">
    <source>
        <dbReference type="Proteomes" id="UP001158576"/>
    </source>
</evidence>
<evidence type="ECO:0000313" key="1">
    <source>
        <dbReference type="EMBL" id="CAG5109545.1"/>
    </source>
</evidence>
<keyword evidence="2" id="KW-1185">Reference proteome</keyword>
<organism evidence="1 2">
    <name type="scientific">Oikopleura dioica</name>
    <name type="common">Tunicate</name>
    <dbReference type="NCBI Taxonomy" id="34765"/>
    <lineage>
        <taxon>Eukaryota</taxon>
        <taxon>Metazoa</taxon>
        <taxon>Chordata</taxon>
        <taxon>Tunicata</taxon>
        <taxon>Appendicularia</taxon>
        <taxon>Copelata</taxon>
        <taxon>Oikopleuridae</taxon>
        <taxon>Oikopleura</taxon>
    </lineage>
</organism>
<dbReference type="Proteomes" id="UP001158576">
    <property type="component" value="Chromosome 2"/>
</dbReference>
<gene>
    <name evidence="1" type="ORF">OKIOD_LOCUS12830</name>
</gene>
<protein>
    <submittedName>
        <fullName evidence="1">Oidioi.mRNA.OKI2018_I69.chr2.g4065.t1.cds</fullName>
    </submittedName>
</protein>
<accession>A0ABN7SWN4</accession>